<reference evidence="2 3" key="1">
    <citation type="submission" date="2020-08" db="EMBL/GenBank/DDBJ databases">
        <title>Sequencing the genomes of 1000 actinobacteria strains.</title>
        <authorList>
            <person name="Klenk H.-P."/>
        </authorList>
    </citation>
    <scope>NUCLEOTIDE SEQUENCE [LARGE SCALE GENOMIC DNA]</scope>
    <source>
        <strain evidence="2 3">DSM 45507</strain>
    </source>
</reference>
<evidence type="ECO:0000313" key="2">
    <source>
        <dbReference type="EMBL" id="MBB5777304.1"/>
    </source>
</evidence>
<gene>
    <name evidence="2" type="ORF">HD596_004060</name>
</gene>
<proteinExistence type="predicted"/>
<dbReference type="Proteomes" id="UP000579153">
    <property type="component" value="Unassembled WGS sequence"/>
</dbReference>
<evidence type="ECO:0000313" key="3">
    <source>
        <dbReference type="Proteomes" id="UP000579153"/>
    </source>
</evidence>
<dbReference type="AlphaFoldDB" id="A0A7W9G4V4"/>
<feature type="compositionally biased region" description="Low complexity" evidence="1">
    <location>
        <begin position="374"/>
        <end position="390"/>
    </location>
</feature>
<protein>
    <submittedName>
        <fullName evidence="2">Uncharacterized protein</fullName>
    </submittedName>
</protein>
<name>A0A7W9G4V4_9ACTN</name>
<comment type="caution">
    <text evidence="2">The sequence shown here is derived from an EMBL/GenBank/DDBJ whole genome shotgun (WGS) entry which is preliminary data.</text>
</comment>
<feature type="region of interest" description="Disordered" evidence="1">
    <location>
        <begin position="292"/>
        <end position="398"/>
    </location>
</feature>
<organism evidence="2 3">
    <name type="scientific">Nonomuraea jabiensis</name>
    <dbReference type="NCBI Taxonomy" id="882448"/>
    <lineage>
        <taxon>Bacteria</taxon>
        <taxon>Bacillati</taxon>
        <taxon>Actinomycetota</taxon>
        <taxon>Actinomycetes</taxon>
        <taxon>Streptosporangiales</taxon>
        <taxon>Streptosporangiaceae</taxon>
        <taxon>Nonomuraea</taxon>
    </lineage>
</organism>
<feature type="compositionally biased region" description="Low complexity" evidence="1">
    <location>
        <begin position="327"/>
        <end position="351"/>
    </location>
</feature>
<evidence type="ECO:0000256" key="1">
    <source>
        <dbReference type="SAM" id="MobiDB-lite"/>
    </source>
</evidence>
<feature type="compositionally biased region" description="Gly residues" evidence="1">
    <location>
        <begin position="304"/>
        <end position="326"/>
    </location>
</feature>
<sequence length="482" mass="48270">MAEYQASIRGEIGSLEFEGATLDLLRDTLAKNKPQLIGQAAAEFLEAKVRLDNLVEVIDKHLRELDKHWTAGEDAKTVKKQLRRLREAAADISTTISDQPVDPKNPPKNPHGVAPALIVHARTLSAAKGDVPDNPGSDIDFGEAAVTGGVAGAAIGSFFGGVGAVPGVVIGAGVGVLVGGITRFISDLPFANLWGDSKEEKDRKKAAEAIKLLSQDTKLNNDVFPAQLRTDIPQFMALAPNVPTGPYGGTTGIGGNIPAGLNQAFDPTAGLDGLNQDGMQDPGRHQIPGIDTTTNPTSTFPNGGTAGTVGGVGNGQNGLGGNGQNGAGNVPGLTDPSSALNANANANLNPNGSQGPNAGGPTTSLAGMPDPAMSGPSTSQPTSQPTTGIGSPYGGSGVGGSGFGGGGGASTSAGNGVSAAALRGLGGGGSPVVSAAVPPGGRGGQEPQETVRTTFVLEDEDLFRSDVPTINHTIKGDSKGKA</sequence>
<feature type="compositionally biased region" description="Polar residues" evidence="1">
    <location>
        <begin position="352"/>
        <end position="365"/>
    </location>
</feature>
<dbReference type="RefSeq" id="WP_185070888.1">
    <property type="nucleotide sequence ID" value="NZ_JACHMB010000001.1"/>
</dbReference>
<accession>A0A7W9G4V4</accession>
<keyword evidence="3" id="KW-1185">Reference proteome</keyword>
<dbReference type="EMBL" id="JACHMB010000001">
    <property type="protein sequence ID" value="MBB5777304.1"/>
    <property type="molecule type" value="Genomic_DNA"/>
</dbReference>